<protein>
    <submittedName>
        <fullName evidence="3">Tail length tape measure protein</fullName>
    </submittedName>
</protein>
<evidence type="ECO:0000256" key="1">
    <source>
        <dbReference type="SAM" id="Coils"/>
    </source>
</evidence>
<dbReference type="EMBL" id="MK795384">
    <property type="protein sequence ID" value="QDB73369.1"/>
    <property type="molecule type" value="Genomic_DNA"/>
</dbReference>
<sequence>MANELSQILNQVKAAQGTAVSEQKLNEMSQAISELNDKSVSQFNILNQMAFTAISNLENSIPGKEALIAAFSAGNPLVAGGIQLMRDMAAQRREAKKKAQAAYDEQVQVIQEEFKKVVPEEKAEPRSQNNEQQKLVPDERQPMEQPNVTVENIVPEAPEQVVQDNTDIVQGLSPLDKLEPIREQIDDLNGIAYAQLKVLGDLYQEWSGTPSKMIEILDEQLMEQERLRKDNEQRAADETLRGAEEPPKLPTPTDGSGVSETVKDEWSPIQAVIMGMGGLSSAAGAMLKPLSKVLKIFRVGPLALISAAWDFGKGFINAGEILDKENVGISDRIVAGASEILGGFADVVDFGAGLLGYDTNFGQTIRESYLEIMETPLKYANMVEEQISKIFDGIDGSTKLSAIPGIIWDNIVGMYHGAMAKITSYDLIGKAKDKLTELSTSVTDSVTGFVEDIETSITDYIKGISETTSEFFTNLWDTSLDKMINMIKDVPLVGEDMSKKLESMKVKNQVDSETLDPVKVEAARRKLTEARERTDRFQAIVAEQQNEETRKQMAQVLNMTTVNNNKSMTTVVKGGKQDAFNPSRRDLGFDW</sequence>
<keyword evidence="4" id="KW-1185">Reference proteome</keyword>
<evidence type="ECO:0000313" key="4">
    <source>
        <dbReference type="Proteomes" id="UP000318470"/>
    </source>
</evidence>
<name>A0A4Y5TWM2_9CAUD</name>
<accession>A0A4Y5TWM2</accession>
<evidence type="ECO:0000313" key="3">
    <source>
        <dbReference type="EMBL" id="QDB73369.1"/>
    </source>
</evidence>
<feature type="compositionally biased region" description="Basic and acidic residues" evidence="2">
    <location>
        <begin position="230"/>
        <end position="247"/>
    </location>
</feature>
<dbReference type="GeneID" id="55616206"/>
<reference evidence="3 4" key="1">
    <citation type="submission" date="2019-04" db="EMBL/GenBank/DDBJ databases">
        <authorList>
            <person name="Gao M."/>
            <person name="Bai C."/>
            <person name="Tong Y."/>
            <person name="Xu X."/>
        </authorList>
    </citation>
    <scope>NUCLEOTIDE SEQUENCE [LARGE SCALE GENOMIC DNA]</scope>
    <source>
        <strain evidence="3 4">Vibrio alginolyticus VA1</strain>
    </source>
</reference>
<dbReference type="Proteomes" id="UP000318470">
    <property type="component" value="Segment"/>
</dbReference>
<evidence type="ECO:0000256" key="2">
    <source>
        <dbReference type="SAM" id="MobiDB-lite"/>
    </source>
</evidence>
<feature type="region of interest" description="Disordered" evidence="2">
    <location>
        <begin position="230"/>
        <end position="261"/>
    </location>
</feature>
<feature type="region of interest" description="Disordered" evidence="2">
    <location>
        <begin position="118"/>
        <end position="144"/>
    </location>
</feature>
<keyword evidence="1" id="KW-0175">Coiled coil</keyword>
<dbReference type="KEGG" id="vg:55616206"/>
<organism evidence="3 4">
    <name type="scientific">Vibrio phage VAP7</name>
    <dbReference type="NCBI Taxonomy" id="2584487"/>
    <lineage>
        <taxon>Viruses</taxon>
        <taxon>Duplodnaviria</taxon>
        <taxon>Heunggongvirae</taxon>
        <taxon>Uroviricota</taxon>
        <taxon>Caudoviricetes</taxon>
        <taxon>Pantevenvirales</taxon>
        <taxon>Ackermannviridae</taxon>
        <taxon>Vapseptimavirus</taxon>
        <taxon>Vapseptimavirus VAP7</taxon>
    </lineage>
</organism>
<proteinExistence type="predicted"/>
<dbReference type="RefSeq" id="YP_009845843.1">
    <property type="nucleotide sequence ID" value="NC_048765.1"/>
</dbReference>
<feature type="coiled-coil region" evidence="1">
    <location>
        <begin position="520"/>
        <end position="547"/>
    </location>
</feature>